<reference evidence="9" key="2">
    <citation type="journal article" date="2015" name="ISME J.">
        <title>A new class of marine Euryarchaeota group II from the Mediterranean deep chlorophyll maximum.</title>
        <authorList>
            <person name="Martin-Cuadrado A.B."/>
            <person name="Garcia-Heredia I."/>
            <person name="Molto A.G."/>
            <person name="Lopez-Ubeda R."/>
            <person name="Kimes N."/>
            <person name="Lopez-Garcia P."/>
            <person name="Moreira D."/>
            <person name="Rodriguez-Valera F."/>
        </authorList>
    </citation>
    <scope>NUCLEOTIDE SEQUENCE</scope>
</reference>
<dbReference type="GO" id="GO:0009073">
    <property type="term" value="P:aromatic amino acid family biosynthetic process"/>
    <property type="evidence" value="ECO:0007669"/>
    <property type="project" value="UniProtKB-KW"/>
</dbReference>
<evidence type="ECO:0000313" key="9">
    <source>
        <dbReference type="EMBL" id="ANV79646.1"/>
    </source>
</evidence>
<keyword evidence="6" id="KW-0057">Aromatic amino acid biosynthesis</keyword>
<evidence type="ECO:0000259" key="8">
    <source>
        <dbReference type="Pfam" id="PF00275"/>
    </source>
</evidence>
<dbReference type="GO" id="GO:0003866">
    <property type="term" value="F:3-phosphoshikimate 1-carboxyvinyltransferase activity"/>
    <property type="evidence" value="ECO:0007669"/>
    <property type="project" value="UniProtKB-EC"/>
</dbReference>
<evidence type="ECO:0000256" key="6">
    <source>
        <dbReference type="ARBA" id="ARBA00023141"/>
    </source>
</evidence>
<dbReference type="InterPro" id="IPR013792">
    <property type="entry name" value="RNA3'P_cycl/enolpyr_Trfase_a/b"/>
</dbReference>
<evidence type="ECO:0000256" key="1">
    <source>
        <dbReference type="ARBA" id="ARBA00004811"/>
    </source>
</evidence>
<dbReference type="SUPFAM" id="SSF55205">
    <property type="entry name" value="EPT/RTPC-like"/>
    <property type="match status" value="1"/>
</dbReference>
<protein>
    <recommendedName>
        <fullName evidence="3">3-phosphoshikimate 1-carboxyvinyltransferase</fullName>
        <ecNumber evidence="3">2.5.1.19</ecNumber>
    </recommendedName>
</protein>
<dbReference type="PANTHER" id="PTHR21090">
    <property type="entry name" value="AROM/DEHYDROQUINATE SYNTHASE"/>
    <property type="match status" value="1"/>
</dbReference>
<comment type="pathway">
    <text evidence="1">Metabolic intermediate biosynthesis; chorismate biosynthesis; chorismate from D-erythrose 4-phosphate and phosphoenolpyruvate: step 6/7.</text>
</comment>
<name>A0A1B1TBI6_9ARCH</name>
<proteinExistence type="inferred from homology"/>
<comment type="similarity">
    <text evidence="2">Belongs to the EPSP synthase family.</text>
</comment>
<keyword evidence="5" id="KW-0808">Transferase</keyword>
<dbReference type="AlphaFoldDB" id="A0A1B1TBI6"/>
<keyword evidence="4" id="KW-0028">Amino-acid biosynthesis</keyword>
<organism evidence="9">
    <name type="scientific">uncultured Poseidoniia archaeon</name>
    <dbReference type="NCBI Taxonomy" id="1697135"/>
    <lineage>
        <taxon>Archaea</taxon>
        <taxon>Methanobacteriati</taxon>
        <taxon>Thermoplasmatota</taxon>
        <taxon>Candidatus Poseidoniia</taxon>
        <taxon>environmental samples</taxon>
    </lineage>
</organism>
<evidence type="ECO:0000256" key="2">
    <source>
        <dbReference type="ARBA" id="ARBA00009948"/>
    </source>
</evidence>
<dbReference type="PIRSF" id="PIRSF000505">
    <property type="entry name" value="EPSPS"/>
    <property type="match status" value="1"/>
</dbReference>
<feature type="domain" description="Enolpyruvate transferase" evidence="8">
    <location>
        <begin position="37"/>
        <end position="438"/>
    </location>
</feature>
<evidence type="ECO:0000256" key="5">
    <source>
        <dbReference type="ARBA" id="ARBA00022679"/>
    </source>
</evidence>
<comment type="catalytic activity">
    <reaction evidence="7">
        <text>3-phosphoshikimate + phosphoenolpyruvate = 5-O-(1-carboxyvinyl)-3-phosphoshikimate + phosphate</text>
        <dbReference type="Rhea" id="RHEA:21256"/>
        <dbReference type="ChEBI" id="CHEBI:43474"/>
        <dbReference type="ChEBI" id="CHEBI:57701"/>
        <dbReference type="ChEBI" id="CHEBI:58702"/>
        <dbReference type="ChEBI" id="CHEBI:145989"/>
        <dbReference type="EC" id="2.5.1.19"/>
    </reaction>
    <physiologicalReaction direction="left-to-right" evidence="7">
        <dbReference type="Rhea" id="RHEA:21257"/>
    </physiologicalReaction>
</comment>
<reference evidence="9" key="1">
    <citation type="submission" date="2014-11" db="EMBL/GenBank/DDBJ databases">
        <authorList>
            <person name="Zhu J."/>
            <person name="Qi W."/>
            <person name="Song R."/>
        </authorList>
    </citation>
    <scope>NUCLEOTIDE SEQUENCE</scope>
</reference>
<dbReference type="PANTHER" id="PTHR21090:SF5">
    <property type="entry name" value="PENTAFUNCTIONAL AROM POLYPEPTIDE"/>
    <property type="match status" value="1"/>
</dbReference>
<evidence type="ECO:0000256" key="3">
    <source>
        <dbReference type="ARBA" id="ARBA00012450"/>
    </source>
</evidence>
<dbReference type="InterPro" id="IPR006264">
    <property type="entry name" value="EPSP_synthase"/>
</dbReference>
<dbReference type="GO" id="GO:0009423">
    <property type="term" value="P:chorismate biosynthetic process"/>
    <property type="evidence" value="ECO:0007669"/>
    <property type="project" value="UniProtKB-UniPathway"/>
</dbReference>
<dbReference type="GO" id="GO:0008652">
    <property type="term" value="P:amino acid biosynthetic process"/>
    <property type="evidence" value="ECO:0007669"/>
    <property type="project" value="UniProtKB-KW"/>
</dbReference>
<evidence type="ECO:0000256" key="4">
    <source>
        <dbReference type="ARBA" id="ARBA00022605"/>
    </source>
</evidence>
<dbReference type="InterPro" id="IPR001986">
    <property type="entry name" value="Enolpyruvate_Tfrase_dom"/>
</dbReference>
<accession>A0A1B1TBI6</accession>
<dbReference type="Pfam" id="PF00275">
    <property type="entry name" value="EPSP_synthase"/>
    <property type="match status" value="1"/>
</dbReference>
<evidence type="ECO:0000256" key="7">
    <source>
        <dbReference type="ARBA" id="ARBA00044633"/>
    </source>
</evidence>
<dbReference type="EC" id="2.5.1.19" evidence="3"/>
<sequence length="459" mass="50395">MGNEDKTSSSRQLHNISIGDELISVGIKVHNKSMKWQLPPSKSHAIRSLILASQSDSITTITGIADCGDDITSMKECLIQLGVLIEHIDSSGQIIEMDVESDNSEFESLRIHGVGKNGFSKPDGLLNVGNSGTTLRLIALLCSRFSFTVTIDGDETLRNRDTEVLWDSIKQAGVDVSFLNLENRLPVKMKGPWFSKIIEQINLDVSKSSQPLSAWMIASSGLERMIEINRIGTSVSNRHWNLSLRMCNQYGSRIILDGSKVKLSPWNVELPKIVEIPKDASMASFAMLACSCLGHEVELIGWPNEEDSIGHEILKNKSKQLGFSWQNKKIKFIGTHSSIEVDLTDSNDLITPLSVIMAIGGGGVIKGALHTSFKESNRILSTQLLLKSFGMNCQITNDGISIPGGQKPTAPNEIVDCFGDHRIFMSAYILASKVGANVRGKGLHKVADELFIERFESED</sequence>
<dbReference type="Gene3D" id="3.65.10.10">
    <property type="entry name" value="Enolpyruvate transferase domain"/>
    <property type="match status" value="2"/>
</dbReference>
<dbReference type="EMBL" id="KP211844">
    <property type="protein sequence ID" value="ANV79646.1"/>
    <property type="molecule type" value="Genomic_DNA"/>
</dbReference>
<dbReference type="InterPro" id="IPR036968">
    <property type="entry name" value="Enolpyruvate_Tfrase_sf"/>
</dbReference>
<dbReference type="UniPathway" id="UPA00053">
    <property type="reaction ID" value="UER00089"/>
</dbReference>